<feature type="transmembrane region" description="Helical" evidence="1">
    <location>
        <begin position="94"/>
        <end position="115"/>
    </location>
</feature>
<feature type="transmembrane region" description="Helical" evidence="1">
    <location>
        <begin position="51"/>
        <end position="74"/>
    </location>
</feature>
<organism evidence="3 4">
    <name type="scientific">Apiospora arundinis</name>
    <dbReference type="NCBI Taxonomy" id="335852"/>
    <lineage>
        <taxon>Eukaryota</taxon>
        <taxon>Fungi</taxon>
        <taxon>Dikarya</taxon>
        <taxon>Ascomycota</taxon>
        <taxon>Pezizomycotina</taxon>
        <taxon>Sordariomycetes</taxon>
        <taxon>Xylariomycetidae</taxon>
        <taxon>Amphisphaeriales</taxon>
        <taxon>Apiosporaceae</taxon>
        <taxon>Apiospora</taxon>
    </lineage>
</organism>
<feature type="domain" description="Rhodopsin" evidence="2">
    <location>
        <begin position="37"/>
        <end position="268"/>
    </location>
</feature>
<accession>A0ABR2IRM4</accession>
<dbReference type="Proteomes" id="UP001390339">
    <property type="component" value="Unassembled WGS sequence"/>
</dbReference>
<feature type="transmembrane region" description="Helical" evidence="1">
    <location>
        <begin position="204"/>
        <end position="228"/>
    </location>
</feature>
<dbReference type="InterPro" id="IPR049326">
    <property type="entry name" value="Rhodopsin_dom_fungi"/>
</dbReference>
<gene>
    <name evidence="3" type="ORF">PGQ11_006086</name>
</gene>
<feature type="transmembrane region" description="Helical" evidence="1">
    <location>
        <begin position="169"/>
        <end position="192"/>
    </location>
</feature>
<keyword evidence="4" id="KW-1185">Reference proteome</keyword>
<dbReference type="PANTHER" id="PTHR38794">
    <property type="entry name" value="INTEGRAL MEMBRANE PROTEIN"/>
    <property type="match status" value="1"/>
</dbReference>
<dbReference type="Pfam" id="PF20684">
    <property type="entry name" value="Fung_rhodopsin"/>
    <property type="match status" value="1"/>
</dbReference>
<sequence>MDSHTGATLDDEDRSIQILVWFIFTAATLSVVIGLGMKYIMVRKLGPDDWLLILAQIIYLAECISTAFGVSAGLGKPWRSLNAESQDAYLKTEYASTVLLILALAIVKWSILVFIERLSRNIVAPRIRRSVSAFVGVWFATATISSLFQCAVPKPWDYVNGDQCLDRRAWWAYVSVVNMLTEICIATLYLLVIYKVQISRSKKIVVLSLFLTRLLVVAAAIAQLVMFFRAYPSPDLTQSLKIPIILNQTTLSVSVVTACVPYLKPFMENLDAGFV</sequence>
<keyword evidence="1" id="KW-0812">Transmembrane</keyword>
<evidence type="ECO:0000259" key="2">
    <source>
        <dbReference type="Pfam" id="PF20684"/>
    </source>
</evidence>
<protein>
    <recommendedName>
        <fullName evidence="2">Rhodopsin domain-containing protein</fullName>
    </recommendedName>
</protein>
<proteinExistence type="predicted"/>
<evidence type="ECO:0000313" key="4">
    <source>
        <dbReference type="Proteomes" id="UP001390339"/>
    </source>
</evidence>
<evidence type="ECO:0000313" key="3">
    <source>
        <dbReference type="EMBL" id="KAK8867508.1"/>
    </source>
</evidence>
<evidence type="ECO:0000256" key="1">
    <source>
        <dbReference type="SAM" id="Phobius"/>
    </source>
</evidence>
<comment type="caution">
    <text evidence="3">The sequence shown here is derived from an EMBL/GenBank/DDBJ whole genome shotgun (WGS) entry which is preliminary data.</text>
</comment>
<name>A0ABR2IRM4_9PEZI</name>
<keyword evidence="1" id="KW-1133">Transmembrane helix</keyword>
<reference evidence="3 4" key="1">
    <citation type="journal article" date="2024" name="IMA Fungus">
        <title>Apiospora arundinis, a panoply of carbohydrate-active enzymes and secondary metabolites.</title>
        <authorList>
            <person name="Sorensen T."/>
            <person name="Petersen C."/>
            <person name="Muurmann A.T."/>
            <person name="Christiansen J.V."/>
            <person name="Brundto M.L."/>
            <person name="Overgaard C.K."/>
            <person name="Boysen A.T."/>
            <person name="Wollenberg R.D."/>
            <person name="Larsen T.O."/>
            <person name="Sorensen J.L."/>
            <person name="Nielsen K.L."/>
            <person name="Sondergaard T.E."/>
        </authorList>
    </citation>
    <scope>NUCLEOTIDE SEQUENCE [LARGE SCALE GENOMIC DNA]</scope>
    <source>
        <strain evidence="3 4">AAU 773</strain>
    </source>
</reference>
<dbReference type="PANTHER" id="PTHR38794:SF1">
    <property type="entry name" value="INTEGRAL MEMBRANE PROTEIN"/>
    <property type="match status" value="1"/>
</dbReference>
<feature type="transmembrane region" description="Helical" evidence="1">
    <location>
        <begin position="18"/>
        <end position="39"/>
    </location>
</feature>
<dbReference type="EMBL" id="JAPCWZ010000004">
    <property type="protein sequence ID" value="KAK8867508.1"/>
    <property type="molecule type" value="Genomic_DNA"/>
</dbReference>
<keyword evidence="1" id="KW-0472">Membrane</keyword>
<feature type="transmembrane region" description="Helical" evidence="1">
    <location>
        <begin position="127"/>
        <end position="149"/>
    </location>
</feature>